<accession>A0A4Y2FGR7</accession>
<evidence type="ECO:0000313" key="1">
    <source>
        <dbReference type="EMBL" id="GBM40622.1"/>
    </source>
</evidence>
<name>A0A4Y2FGR7_ARAVE</name>
<reference evidence="1 2" key="1">
    <citation type="journal article" date="2019" name="Sci. Rep.">
        <title>Orb-weaving spider Araneus ventricosus genome elucidates the spidroin gene catalogue.</title>
        <authorList>
            <person name="Kono N."/>
            <person name="Nakamura H."/>
            <person name="Ohtoshi R."/>
            <person name="Moran D.A.P."/>
            <person name="Shinohara A."/>
            <person name="Yoshida Y."/>
            <person name="Fujiwara M."/>
            <person name="Mori M."/>
            <person name="Tomita M."/>
            <person name="Arakawa K."/>
        </authorList>
    </citation>
    <scope>NUCLEOTIDE SEQUENCE [LARGE SCALE GENOMIC DNA]</scope>
</reference>
<dbReference type="Proteomes" id="UP000499080">
    <property type="component" value="Unassembled WGS sequence"/>
</dbReference>
<proteinExistence type="predicted"/>
<protein>
    <submittedName>
        <fullName evidence="1">Uncharacterized protein</fullName>
    </submittedName>
</protein>
<keyword evidence="2" id="KW-1185">Reference proteome</keyword>
<comment type="caution">
    <text evidence="1">The sequence shown here is derived from an EMBL/GenBank/DDBJ whole genome shotgun (WGS) entry which is preliminary data.</text>
</comment>
<dbReference type="AlphaFoldDB" id="A0A4Y2FGR7"/>
<organism evidence="1 2">
    <name type="scientific">Araneus ventricosus</name>
    <name type="common">Orbweaver spider</name>
    <name type="synonym">Epeira ventricosa</name>
    <dbReference type="NCBI Taxonomy" id="182803"/>
    <lineage>
        <taxon>Eukaryota</taxon>
        <taxon>Metazoa</taxon>
        <taxon>Ecdysozoa</taxon>
        <taxon>Arthropoda</taxon>
        <taxon>Chelicerata</taxon>
        <taxon>Arachnida</taxon>
        <taxon>Araneae</taxon>
        <taxon>Araneomorphae</taxon>
        <taxon>Entelegynae</taxon>
        <taxon>Araneoidea</taxon>
        <taxon>Araneidae</taxon>
        <taxon>Araneus</taxon>
    </lineage>
</organism>
<gene>
    <name evidence="1" type="ORF">AVEN_27206_1</name>
</gene>
<evidence type="ECO:0000313" key="2">
    <source>
        <dbReference type="Proteomes" id="UP000499080"/>
    </source>
</evidence>
<sequence length="115" mass="12752">MLSRLSANSRNETQRASMGRFILKSHFSGLSLLPCKETTGTNQNIAEIKGKFKKTTTAALRASGRCTSTKTYTHFYAEKDGLFTVPLSLCLFNWKSGDSFYVFSNSSFISMATIV</sequence>
<dbReference type="EMBL" id="BGPR01000936">
    <property type="protein sequence ID" value="GBM40622.1"/>
    <property type="molecule type" value="Genomic_DNA"/>
</dbReference>